<dbReference type="RefSeq" id="XP_031874006.1">
    <property type="nucleotide sequence ID" value="XM_032009952.1"/>
</dbReference>
<proteinExistence type="predicted"/>
<keyword evidence="1" id="KW-0540">Nuclease</keyword>
<dbReference type="PANTHER" id="PTHR11081">
    <property type="entry name" value="FLAP ENDONUCLEASE FAMILY MEMBER"/>
    <property type="match status" value="1"/>
</dbReference>
<evidence type="ECO:0000256" key="3">
    <source>
        <dbReference type="SAM" id="MobiDB-lite"/>
    </source>
</evidence>
<dbReference type="SUPFAM" id="SSF47807">
    <property type="entry name" value="5' to 3' exonuclease, C-terminal subdomain"/>
    <property type="match status" value="1"/>
</dbReference>
<dbReference type="EMBL" id="NPIC01000001">
    <property type="protein sequence ID" value="RDL41350.1"/>
    <property type="molecule type" value="Genomic_DNA"/>
</dbReference>
<dbReference type="InterPro" id="IPR029060">
    <property type="entry name" value="PIN-like_dom_sf"/>
</dbReference>
<sequence>MGIKGIYGEIGPGERVALSKLAIEKFEQTSRPLRVAIDVSIWQFQIQAGQGGTNPAIRTLYYRLLRLLSVSVQPLFVFDGPHKPPFKRNKKTGQGGAMVPNMLTKQLLKLFGFPFHTAPGEAEAECALLQREGLVDAVLSEDVDTLMFGCGLTFRNWSSEGTKGNKSPTHVSVYDAKKTKAGKSGLDREGMVLVALMSGGDYITEGIPGCGIKVACEAARAGFGKSLCHLSKSDATALETWRKSLAREIQTNESKYFRVKHKALKIHDSFPNTEVLGYYTHPVVSSASKLQKLKEDISWDSQVDVQGLRLFVAEAFDWTHKTGARKFIRGLAPVLLVHKLRLKADRRDSGYGDLILTAMNEMELVREICGKRTHITSDGIPELRVIYHPLDIVGIDLDAEDSDSEDFGRDGLAPVNDDDQVDAYQSDNDRRSRSASPTKRAPSIYDPAQPDKLWMPETIVKIGVPLKAEDYEASLRDPKKILKAKAAAKRAVAQGGVSKGAMDRFVKVSKPGSGSTASDTSILSKKPHQDSDLPPVYLAPILKKLLPEQLPPSIAASKAIRTTRVTRGSVAQNVPSSTAATTRTRRKAATKEKPQSSTNPWTRSNPNSSSQASPAVTKSLNQPTKSSPPRSFKHSEYPIDIQSSPPARQPSPPANTSSPIARKHSHSITPFDSDSEIEASPESPKSRSKDSRIDTQSAAEDDRPRPSPRKKKRSPTSLHENNPPTPPDFQSGRPDSPSPSFSPTQSINLGSPNIKNANESEIRAARSSPSPSPELYHPVREKPSPISRGSRIPQPKGKSREIISLSSSPPVPSPSASLLNPHEDTEYQEHIESNETTSTTGEEPEPLKKPKGKKYLMLRESLPGAWKSVGEEEMERKPRGQGRAWRMSQVEILDLCND</sequence>
<comment type="caution">
    <text evidence="6">The sequence shown here is derived from an EMBL/GenBank/DDBJ whole genome shotgun (WGS) entry which is preliminary data.</text>
</comment>
<dbReference type="GO" id="GO:0008821">
    <property type="term" value="F:crossover junction DNA endonuclease activity"/>
    <property type="evidence" value="ECO:0007669"/>
    <property type="project" value="InterPro"/>
</dbReference>
<keyword evidence="2" id="KW-0378">Hydrolase</keyword>
<dbReference type="InterPro" id="IPR006084">
    <property type="entry name" value="XPG/Rad2"/>
</dbReference>
<feature type="compositionally biased region" description="Polar residues" evidence="3">
    <location>
        <begin position="616"/>
        <end position="629"/>
    </location>
</feature>
<dbReference type="InterPro" id="IPR037316">
    <property type="entry name" value="Yen1_H3TH"/>
</dbReference>
<dbReference type="GO" id="GO:0017108">
    <property type="term" value="F:5'-flap endonuclease activity"/>
    <property type="evidence" value="ECO:0007669"/>
    <property type="project" value="TreeGrafter"/>
</dbReference>
<dbReference type="InterPro" id="IPR036279">
    <property type="entry name" value="5-3_exonuclease_C_sf"/>
</dbReference>
<feature type="compositionally biased region" description="Low complexity" evidence="3">
    <location>
        <begin position="604"/>
        <end position="615"/>
    </location>
</feature>
<dbReference type="Proteomes" id="UP000254866">
    <property type="component" value="Unassembled WGS sequence"/>
</dbReference>
<protein>
    <recommendedName>
        <fullName evidence="8">PIN protein</fullName>
    </recommendedName>
</protein>
<dbReference type="STRING" id="2656787.A0A370U0P1"/>
<dbReference type="FunFam" id="3.40.50.1010:FF:000051">
    <property type="entry name" value="Rad2-like endonuclease, putative (AFU_orthologue AFUA_3G13260)"/>
    <property type="match status" value="1"/>
</dbReference>
<organism evidence="6 7">
    <name type="scientific">Venustampulla echinocandica</name>
    <dbReference type="NCBI Taxonomy" id="2656787"/>
    <lineage>
        <taxon>Eukaryota</taxon>
        <taxon>Fungi</taxon>
        <taxon>Dikarya</taxon>
        <taxon>Ascomycota</taxon>
        <taxon>Pezizomycotina</taxon>
        <taxon>Leotiomycetes</taxon>
        <taxon>Helotiales</taxon>
        <taxon>Pleuroascaceae</taxon>
        <taxon>Venustampulla</taxon>
    </lineage>
</organism>
<dbReference type="InterPro" id="IPR041177">
    <property type="entry name" value="GEN1_C"/>
</dbReference>
<feature type="region of interest" description="Disordered" evidence="3">
    <location>
        <begin position="508"/>
        <end position="534"/>
    </location>
</feature>
<dbReference type="PANTHER" id="PTHR11081:SF75">
    <property type="entry name" value="ENDONUCLEASE, PUTATIVE (AFU_ORTHOLOGUE AFUA_3G13260)-RELATED"/>
    <property type="match status" value="1"/>
</dbReference>
<dbReference type="InterPro" id="IPR006086">
    <property type="entry name" value="XPG-I_dom"/>
</dbReference>
<evidence type="ECO:0000256" key="2">
    <source>
        <dbReference type="ARBA" id="ARBA00022801"/>
    </source>
</evidence>
<evidence type="ECO:0000256" key="1">
    <source>
        <dbReference type="ARBA" id="ARBA00022722"/>
    </source>
</evidence>
<feature type="compositionally biased region" description="Polar residues" evidence="3">
    <location>
        <begin position="512"/>
        <end position="523"/>
    </location>
</feature>
<feature type="compositionally biased region" description="Polar residues" evidence="3">
    <location>
        <begin position="738"/>
        <end position="757"/>
    </location>
</feature>
<feature type="compositionally biased region" description="Basic and acidic residues" evidence="3">
    <location>
        <begin position="684"/>
        <end position="693"/>
    </location>
</feature>
<feature type="compositionally biased region" description="Polar residues" evidence="3">
    <location>
        <begin position="566"/>
        <end position="577"/>
    </location>
</feature>
<gene>
    <name evidence="6" type="ORF">BP5553_01329</name>
</gene>
<evidence type="ECO:0000259" key="5">
    <source>
        <dbReference type="SMART" id="SM00485"/>
    </source>
</evidence>
<evidence type="ECO:0000313" key="6">
    <source>
        <dbReference type="EMBL" id="RDL41350.1"/>
    </source>
</evidence>
<dbReference type="Gene3D" id="1.10.150.20">
    <property type="entry name" value="5' to 3' exonuclease, C-terminal subdomain"/>
    <property type="match status" value="1"/>
</dbReference>
<evidence type="ECO:0000313" key="7">
    <source>
        <dbReference type="Proteomes" id="UP000254866"/>
    </source>
</evidence>
<dbReference type="Pfam" id="PF00867">
    <property type="entry name" value="XPG_I"/>
    <property type="match status" value="1"/>
</dbReference>
<dbReference type="Pfam" id="PF00752">
    <property type="entry name" value="XPG_N"/>
    <property type="match status" value="1"/>
</dbReference>
<name>A0A370U0P1_9HELO</name>
<feature type="compositionally biased region" description="Basic and acidic residues" evidence="3">
    <location>
        <begin position="821"/>
        <end position="833"/>
    </location>
</feature>
<dbReference type="InterPro" id="IPR006085">
    <property type="entry name" value="XPG_DNA_repair_N"/>
</dbReference>
<dbReference type="SMART" id="SM00485">
    <property type="entry name" value="XPGN"/>
    <property type="match status" value="1"/>
</dbReference>
<dbReference type="SMART" id="SM00484">
    <property type="entry name" value="XPGI"/>
    <property type="match status" value="1"/>
</dbReference>
<dbReference type="CDD" id="cd09906">
    <property type="entry name" value="H3TH_YEN1"/>
    <property type="match status" value="1"/>
</dbReference>
<dbReference type="Pfam" id="PF18380">
    <property type="entry name" value="GEN1_C"/>
    <property type="match status" value="1"/>
</dbReference>
<feature type="region of interest" description="Disordered" evidence="3">
    <location>
        <begin position="566"/>
        <end position="854"/>
    </location>
</feature>
<dbReference type="GO" id="GO:0006281">
    <property type="term" value="P:DNA repair"/>
    <property type="evidence" value="ECO:0007669"/>
    <property type="project" value="UniProtKB-ARBA"/>
</dbReference>
<dbReference type="GeneID" id="43594178"/>
<accession>A0A370U0P1</accession>
<evidence type="ECO:0000259" key="4">
    <source>
        <dbReference type="SMART" id="SM00484"/>
    </source>
</evidence>
<dbReference type="OrthoDB" id="2959108at2759"/>
<dbReference type="FunFam" id="3.40.50.1010:FF:000037">
    <property type="entry name" value="Rad2-like endonuclease, putative (AFU_orthologue AFUA_3G13260)"/>
    <property type="match status" value="1"/>
</dbReference>
<dbReference type="AlphaFoldDB" id="A0A370U0P1"/>
<dbReference type="Gene3D" id="3.40.50.1010">
    <property type="entry name" value="5'-nuclease"/>
    <property type="match status" value="2"/>
</dbReference>
<dbReference type="PRINTS" id="PR00853">
    <property type="entry name" value="XPGRADSUPER"/>
</dbReference>
<keyword evidence="7" id="KW-1185">Reference proteome</keyword>
<dbReference type="SUPFAM" id="SSF88723">
    <property type="entry name" value="PIN domain-like"/>
    <property type="match status" value="1"/>
</dbReference>
<feature type="compositionally biased region" description="Low complexity" evidence="3">
    <location>
        <begin position="804"/>
        <end position="820"/>
    </location>
</feature>
<reference evidence="6 7" key="1">
    <citation type="journal article" date="2018" name="IMA Fungus">
        <title>IMA Genome-F 9: Draft genome sequence of Annulohypoxylon stygium, Aspergillus mulundensis, Berkeleyomyces basicola (syn. Thielaviopsis basicola), Ceratocystis smalleyi, two Cercospora beticola strains, Coleophoma cylindrospora, Fusarium fracticaudum, Phialophora cf. hyalina, and Morchella septimelata.</title>
        <authorList>
            <person name="Wingfield B.D."/>
            <person name="Bills G.F."/>
            <person name="Dong Y."/>
            <person name="Huang W."/>
            <person name="Nel W.J."/>
            <person name="Swalarsk-Parry B.S."/>
            <person name="Vaghefi N."/>
            <person name="Wilken P.M."/>
            <person name="An Z."/>
            <person name="de Beer Z.W."/>
            <person name="De Vos L."/>
            <person name="Chen L."/>
            <person name="Duong T.A."/>
            <person name="Gao Y."/>
            <person name="Hammerbacher A."/>
            <person name="Kikkert J.R."/>
            <person name="Li Y."/>
            <person name="Li H."/>
            <person name="Li K."/>
            <person name="Li Q."/>
            <person name="Liu X."/>
            <person name="Ma X."/>
            <person name="Naidoo K."/>
            <person name="Pethybridge S.J."/>
            <person name="Sun J."/>
            <person name="Steenkamp E.T."/>
            <person name="van der Nest M.A."/>
            <person name="van Wyk S."/>
            <person name="Wingfield M.J."/>
            <person name="Xiong C."/>
            <person name="Yue Q."/>
            <person name="Zhang X."/>
        </authorList>
    </citation>
    <scope>NUCLEOTIDE SEQUENCE [LARGE SCALE GENOMIC DNA]</scope>
    <source>
        <strain evidence="6 7">BP 5553</strain>
    </source>
</reference>
<feature type="region of interest" description="Disordered" evidence="3">
    <location>
        <begin position="402"/>
        <end position="449"/>
    </location>
</feature>
<dbReference type="CDD" id="cd09870">
    <property type="entry name" value="PIN_YEN1"/>
    <property type="match status" value="1"/>
</dbReference>
<feature type="domain" description="XPG-I" evidence="4">
    <location>
        <begin position="109"/>
        <end position="186"/>
    </location>
</feature>
<feature type="domain" description="XPG N-terminal" evidence="5">
    <location>
        <begin position="1"/>
        <end position="95"/>
    </location>
</feature>
<evidence type="ECO:0008006" key="8">
    <source>
        <dbReference type="Google" id="ProtNLM"/>
    </source>
</evidence>